<dbReference type="GO" id="GO:0015074">
    <property type="term" value="P:DNA integration"/>
    <property type="evidence" value="ECO:0007669"/>
    <property type="project" value="InterPro"/>
</dbReference>
<dbReference type="Proteomes" id="UP000317422">
    <property type="component" value="Unassembled WGS sequence"/>
</dbReference>
<gene>
    <name evidence="3" type="ORF">FHX37_2885</name>
</gene>
<evidence type="ECO:0000256" key="1">
    <source>
        <dbReference type="SAM" id="MobiDB-lite"/>
    </source>
</evidence>
<dbReference type="InterPro" id="IPR036397">
    <property type="entry name" value="RNaseH_sf"/>
</dbReference>
<feature type="region of interest" description="Disordered" evidence="1">
    <location>
        <begin position="51"/>
        <end position="77"/>
    </location>
</feature>
<proteinExistence type="predicted"/>
<evidence type="ECO:0000259" key="2">
    <source>
        <dbReference type="PROSITE" id="PS50994"/>
    </source>
</evidence>
<organism evidence="3 4">
    <name type="scientific">Haloactinospora alba</name>
    <dbReference type="NCBI Taxonomy" id="405555"/>
    <lineage>
        <taxon>Bacteria</taxon>
        <taxon>Bacillati</taxon>
        <taxon>Actinomycetota</taxon>
        <taxon>Actinomycetes</taxon>
        <taxon>Streptosporangiales</taxon>
        <taxon>Nocardiopsidaceae</taxon>
        <taxon>Haloactinospora</taxon>
    </lineage>
</organism>
<sequence>MPHRNAPLTPTGRLRLARCVVQDGWTRRQAAERFNVAPKTAHKWAARYRDEGETGMADRPSRPHRQPSRTSAETEDDVVRLRRKHRLGPARLATRTRVAASTAHRILARRGLPPLAATDRATAEPVRRYERDRPGELVHVDVKKLGRIPDGGGWRALGRAAARPNKASAGTAFLHTALDDRSRLAYSEILADEKAATCAGFLRRAAAWFHGHGVRVQRVLTDNAWAYSKTTWRQICSELGISPRWTRPWRPQTNGKVERFHQTLAQEWAYTRPYASEAERQAAYPAFLDWYNYHRPHTGIGGRTPAERVPNLSEHHT</sequence>
<dbReference type="PANTHER" id="PTHR35004:SF6">
    <property type="entry name" value="TRANSPOSASE"/>
    <property type="match status" value="1"/>
</dbReference>
<keyword evidence="4" id="KW-1185">Reference proteome</keyword>
<dbReference type="InterPro" id="IPR024967">
    <property type="entry name" value="DNA-bd_IS481-type"/>
</dbReference>
<dbReference type="PROSITE" id="PS50994">
    <property type="entry name" value="INTEGRASE"/>
    <property type="match status" value="1"/>
</dbReference>
<dbReference type="PANTHER" id="PTHR35004">
    <property type="entry name" value="TRANSPOSASE RV3428C-RELATED"/>
    <property type="match status" value="1"/>
</dbReference>
<dbReference type="InterPro" id="IPR047656">
    <property type="entry name" value="IS481-like_transpos"/>
</dbReference>
<reference evidence="3 4" key="1">
    <citation type="submission" date="2019-06" db="EMBL/GenBank/DDBJ databases">
        <title>Sequencing the genomes of 1000 actinobacteria strains.</title>
        <authorList>
            <person name="Klenk H.-P."/>
        </authorList>
    </citation>
    <scope>NUCLEOTIDE SEQUENCE [LARGE SCALE GENOMIC DNA]</scope>
    <source>
        <strain evidence="3 4">DSM 45015</strain>
    </source>
</reference>
<evidence type="ECO:0000313" key="4">
    <source>
        <dbReference type="Proteomes" id="UP000317422"/>
    </source>
</evidence>
<dbReference type="RefSeq" id="WP_141924340.1">
    <property type="nucleotide sequence ID" value="NZ_VFQC01000001.1"/>
</dbReference>
<dbReference type="Gene3D" id="3.30.420.10">
    <property type="entry name" value="Ribonuclease H-like superfamily/Ribonuclease H"/>
    <property type="match status" value="1"/>
</dbReference>
<accession>A0A543NM66</accession>
<dbReference type="SUPFAM" id="SSF53098">
    <property type="entry name" value="Ribonuclease H-like"/>
    <property type="match status" value="1"/>
</dbReference>
<dbReference type="GO" id="GO:0003676">
    <property type="term" value="F:nucleic acid binding"/>
    <property type="evidence" value="ECO:0007669"/>
    <property type="project" value="InterPro"/>
</dbReference>
<dbReference type="NCBIfam" id="NF033577">
    <property type="entry name" value="transpos_IS481"/>
    <property type="match status" value="1"/>
</dbReference>
<dbReference type="EMBL" id="VFQC01000001">
    <property type="protein sequence ID" value="TQN32897.1"/>
    <property type="molecule type" value="Genomic_DNA"/>
</dbReference>
<dbReference type="Pfam" id="PF13683">
    <property type="entry name" value="rve_3"/>
    <property type="match status" value="1"/>
</dbReference>
<evidence type="ECO:0000313" key="3">
    <source>
        <dbReference type="EMBL" id="TQN32897.1"/>
    </source>
</evidence>
<name>A0A543NM66_9ACTN</name>
<dbReference type="InterPro" id="IPR009057">
    <property type="entry name" value="Homeodomain-like_sf"/>
</dbReference>
<dbReference type="OrthoDB" id="568335at2"/>
<dbReference type="AlphaFoldDB" id="A0A543NM66"/>
<dbReference type="Pfam" id="PF13011">
    <property type="entry name" value="LZ_Tnp_IS481"/>
    <property type="match status" value="1"/>
</dbReference>
<dbReference type="InterPro" id="IPR012337">
    <property type="entry name" value="RNaseH-like_sf"/>
</dbReference>
<protein>
    <submittedName>
        <fullName evidence="3">Transposase</fullName>
    </submittedName>
</protein>
<feature type="domain" description="Integrase catalytic" evidence="2">
    <location>
        <begin position="145"/>
        <end position="313"/>
    </location>
</feature>
<dbReference type="InterPro" id="IPR001584">
    <property type="entry name" value="Integrase_cat-core"/>
</dbReference>
<comment type="caution">
    <text evidence="3">The sequence shown here is derived from an EMBL/GenBank/DDBJ whole genome shotgun (WGS) entry which is preliminary data.</text>
</comment>
<dbReference type="SUPFAM" id="SSF46689">
    <property type="entry name" value="Homeodomain-like"/>
    <property type="match status" value="1"/>
</dbReference>